<dbReference type="RefSeq" id="WP_124225306.1">
    <property type="nucleotide sequence ID" value="NZ_JANSKR010000030.1"/>
</dbReference>
<organism evidence="1 2">
    <name type="scientific">Staphylococcus pettenkoferi</name>
    <dbReference type="NCBI Taxonomy" id="170573"/>
    <lineage>
        <taxon>Bacteria</taxon>
        <taxon>Bacillati</taxon>
        <taxon>Bacillota</taxon>
        <taxon>Bacilli</taxon>
        <taxon>Bacillales</taxon>
        <taxon>Staphylococcaceae</taxon>
        <taxon>Staphylococcus</taxon>
    </lineage>
</organism>
<gene>
    <name evidence="1" type="ORF">NW133_05270</name>
</gene>
<proteinExistence type="predicted"/>
<keyword evidence="2" id="KW-1185">Reference proteome</keyword>
<reference evidence="1" key="2">
    <citation type="submission" date="2022-08" db="EMBL/GenBank/DDBJ databases">
        <authorList>
            <person name="Magnan C."/>
        </authorList>
    </citation>
    <scope>NUCLEOTIDE SEQUENCE</scope>
    <source>
        <strain evidence="1">NSP012P</strain>
    </source>
</reference>
<accession>A0ABT4BLD1</accession>
<dbReference type="EMBL" id="JANSLD010000022">
    <property type="protein sequence ID" value="MCY1582939.1"/>
    <property type="molecule type" value="Genomic_DNA"/>
</dbReference>
<evidence type="ECO:0000313" key="1">
    <source>
        <dbReference type="EMBL" id="MCY1582939.1"/>
    </source>
</evidence>
<dbReference type="Proteomes" id="UP001072952">
    <property type="component" value="Unassembled WGS sequence"/>
</dbReference>
<sequence length="155" mass="18426">MDKGSVFIAKIRFKRDPNSKIKPRQFIVIMKNEENVFFLETEKTINKAKFNVNNRAKTEMYYHILTKVENEENGFKLPTAINCREVFKCDYFPELLRLKHREISLNLIQQVIEKVNHVRLSELNYADVYVTKKQLLLHNPKLRDNNKDTQAQISL</sequence>
<protein>
    <submittedName>
        <fullName evidence="1">Uncharacterized protein</fullName>
    </submittedName>
</protein>
<comment type="caution">
    <text evidence="1">The sequence shown here is derived from an EMBL/GenBank/DDBJ whole genome shotgun (WGS) entry which is preliminary data.</text>
</comment>
<reference evidence="1" key="1">
    <citation type="journal article" date="2022" name="Int. J. Mol. Sci.">
        <title>Phenotypic and Genotypic Virulence Characterisation of Staphylococcus pettenkoferi Strains Isolated from Human Bloodstream and Diabetic Foot Infections.</title>
        <authorList>
            <person name="Magnan C."/>
            <person name="Ahmad-Mansour N."/>
            <person name="Pouget C."/>
            <person name="Morsli M."/>
            <person name="Huc-Brandt S."/>
            <person name="Pantel A."/>
            <person name="Dunyach-Remy C."/>
            <person name="Sotto A."/>
            <person name="Molle V."/>
            <person name="Lavigne J.-P."/>
        </authorList>
    </citation>
    <scope>NUCLEOTIDE SEQUENCE</scope>
    <source>
        <strain evidence="1">NSP012P</strain>
    </source>
</reference>
<evidence type="ECO:0000313" key="2">
    <source>
        <dbReference type="Proteomes" id="UP001072952"/>
    </source>
</evidence>
<name>A0ABT4BLD1_9STAP</name>